<gene>
    <name evidence="10" type="ORF">QBC38DRAFT_447648</name>
</gene>
<evidence type="ECO:0000313" key="10">
    <source>
        <dbReference type="EMBL" id="KAK4223109.1"/>
    </source>
</evidence>
<dbReference type="InterPro" id="IPR002401">
    <property type="entry name" value="Cyt_P450_E_grp-I"/>
</dbReference>
<dbReference type="InterPro" id="IPR017972">
    <property type="entry name" value="Cyt_P450_CS"/>
</dbReference>
<evidence type="ECO:0000256" key="9">
    <source>
        <dbReference type="RuleBase" id="RU000461"/>
    </source>
</evidence>
<dbReference type="PANTHER" id="PTHR24305:SF230">
    <property type="entry name" value="P450, PUTATIVE (EUROFUNG)-RELATED"/>
    <property type="match status" value="1"/>
</dbReference>
<keyword evidence="4 8" id="KW-0479">Metal-binding</keyword>
<evidence type="ECO:0000256" key="4">
    <source>
        <dbReference type="ARBA" id="ARBA00022723"/>
    </source>
</evidence>
<dbReference type="GO" id="GO:0009403">
    <property type="term" value="P:toxin biosynthetic process"/>
    <property type="evidence" value="ECO:0007669"/>
    <property type="project" value="UniProtKB-ARBA"/>
</dbReference>
<dbReference type="EMBL" id="MU865439">
    <property type="protein sequence ID" value="KAK4223109.1"/>
    <property type="molecule type" value="Genomic_DNA"/>
</dbReference>
<dbReference type="GO" id="GO:0020037">
    <property type="term" value="F:heme binding"/>
    <property type="evidence" value="ECO:0007669"/>
    <property type="project" value="InterPro"/>
</dbReference>
<dbReference type="Gene3D" id="1.10.630.10">
    <property type="entry name" value="Cytochrome P450"/>
    <property type="match status" value="1"/>
</dbReference>
<dbReference type="GO" id="GO:0004497">
    <property type="term" value="F:monooxygenase activity"/>
    <property type="evidence" value="ECO:0007669"/>
    <property type="project" value="UniProtKB-KW"/>
</dbReference>
<dbReference type="Pfam" id="PF00067">
    <property type="entry name" value="p450"/>
    <property type="match status" value="1"/>
</dbReference>
<dbReference type="FunFam" id="1.10.630.10:FF:000047">
    <property type="entry name" value="Cytochrome P450 monooxygenase"/>
    <property type="match status" value="1"/>
</dbReference>
<reference evidence="10" key="2">
    <citation type="submission" date="2023-05" db="EMBL/GenBank/DDBJ databases">
        <authorList>
            <consortium name="Lawrence Berkeley National Laboratory"/>
            <person name="Steindorff A."/>
            <person name="Hensen N."/>
            <person name="Bonometti L."/>
            <person name="Westerberg I."/>
            <person name="Brannstrom I.O."/>
            <person name="Guillou S."/>
            <person name="Cros-Aarteil S."/>
            <person name="Calhoun S."/>
            <person name="Haridas S."/>
            <person name="Kuo A."/>
            <person name="Mondo S."/>
            <person name="Pangilinan J."/>
            <person name="Riley R."/>
            <person name="Labutti K."/>
            <person name="Andreopoulos B."/>
            <person name="Lipzen A."/>
            <person name="Chen C."/>
            <person name="Yanf M."/>
            <person name="Daum C."/>
            <person name="Ng V."/>
            <person name="Clum A."/>
            <person name="Ohm R."/>
            <person name="Martin F."/>
            <person name="Silar P."/>
            <person name="Natvig D."/>
            <person name="Lalanne C."/>
            <person name="Gautier V."/>
            <person name="Ament-Velasquez S.L."/>
            <person name="Kruys A."/>
            <person name="Hutchinson M.I."/>
            <person name="Powell A.J."/>
            <person name="Barry K."/>
            <person name="Miller A.N."/>
            <person name="Grigoriev I.V."/>
            <person name="Debuchy R."/>
            <person name="Gladieux P."/>
            <person name="Thoren M.H."/>
            <person name="Johannesson H."/>
        </authorList>
    </citation>
    <scope>NUCLEOTIDE SEQUENCE</scope>
    <source>
        <strain evidence="10">CBS 990.96</strain>
    </source>
</reference>
<dbReference type="PANTHER" id="PTHR24305">
    <property type="entry name" value="CYTOCHROME P450"/>
    <property type="match status" value="1"/>
</dbReference>
<evidence type="ECO:0000313" key="11">
    <source>
        <dbReference type="Proteomes" id="UP001301958"/>
    </source>
</evidence>
<name>A0AAN7BGX7_9PEZI</name>
<evidence type="ECO:0000256" key="3">
    <source>
        <dbReference type="ARBA" id="ARBA00022617"/>
    </source>
</evidence>
<evidence type="ECO:0000256" key="7">
    <source>
        <dbReference type="ARBA" id="ARBA00023033"/>
    </source>
</evidence>
<dbReference type="CDD" id="cd11058">
    <property type="entry name" value="CYP60B-like"/>
    <property type="match status" value="1"/>
</dbReference>
<keyword evidence="6 8" id="KW-0408">Iron</keyword>
<proteinExistence type="inferred from homology"/>
<dbReference type="PRINTS" id="PR00463">
    <property type="entry name" value="EP450I"/>
</dbReference>
<dbReference type="AlphaFoldDB" id="A0AAN7BGX7"/>
<accession>A0AAN7BGX7</accession>
<comment type="cofactor">
    <cofactor evidence="1 8">
        <name>heme</name>
        <dbReference type="ChEBI" id="CHEBI:30413"/>
    </cofactor>
</comment>
<keyword evidence="3 8" id="KW-0349">Heme</keyword>
<keyword evidence="7 9" id="KW-0503">Monooxygenase</keyword>
<dbReference type="InterPro" id="IPR036396">
    <property type="entry name" value="Cyt_P450_sf"/>
</dbReference>
<dbReference type="GO" id="GO:0005506">
    <property type="term" value="F:iron ion binding"/>
    <property type="evidence" value="ECO:0007669"/>
    <property type="project" value="InterPro"/>
</dbReference>
<comment type="caution">
    <text evidence="10">The sequence shown here is derived from an EMBL/GenBank/DDBJ whole genome shotgun (WGS) entry which is preliminary data.</text>
</comment>
<feature type="binding site" description="axial binding residue" evidence="8">
    <location>
        <position position="443"/>
    </location>
    <ligand>
        <name>heme</name>
        <dbReference type="ChEBI" id="CHEBI:30413"/>
    </ligand>
    <ligandPart>
        <name>Fe</name>
        <dbReference type="ChEBI" id="CHEBI:18248"/>
    </ligandPart>
</feature>
<dbReference type="GO" id="GO:0016705">
    <property type="term" value="F:oxidoreductase activity, acting on paired donors, with incorporation or reduction of molecular oxygen"/>
    <property type="evidence" value="ECO:0007669"/>
    <property type="project" value="InterPro"/>
</dbReference>
<keyword evidence="11" id="KW-1185">Reference proteome</keyword>
<protein>
    <submittedName>
        <fullName evidence="10">Isotrichodermin C-15 hydroxylase</fullName>
    </submittedName>
</protein>
<dbReference type="PROSITE" id="PS00086">
    <property type="entry name" value="CYTOCHROME_P450"/>
    <property type="match status" value="1"/>
</dbReference>
<dbReference type="InterPro" id="IPR050121">
    <property type="entry name" value="Cytochrome_P450_monoxygenase"/>
</dbReference>
<dbReference type="InterPro" id="IPR001128">
    <property type="entry name" value="Cyt_P450"/>
</dbReference>
<dbReference type="SUPFAM" id="SSF48264">
    <property type="entry name" value="Cytochrome P450"/>
    <property type="match status" value="1"/>
</dbReference>
<evidence type="ECO:0000256" key="6">
    <source>
        <dbReference type="ARBA" id="ARBA00023004"/>
    </source>
</evidence>
<evidence type="ECO:0000256" key="2">
    <source>
        <dbReference type="ARBA" id="ARBA00010617"/>
    </source>
</evidence>
<dbReference type="PRINTS" id="PR00385">
    <property type="entry name" value="P450"/>
</dbReference>
<organism evidence="10 11">
    <name type="scientific">Podospora fimiseda</name>
    <dbReference type="NCBI Taxonomy" id="252190"/>
    <lineage>
        <taxon>Eukaryota</taxon>
        <taxon>Fungi</taxon>
        <taxon>Dikarya</taxon>
        <taxon>Ascomycota</taxon>
        <taxon>Pezizomycotina</taxon>
        <taxon>Sordariomycetes</taxon>
        <taxon>Sordariomycetidae</taxon>
        <taxon>Sordariales</taxon>
        <taxon>Podosporaceae</taxon>
        <taxon>Podospora</taxon>
    </lineage>
</organism>
<comment type="similarity">
    <text evidence="2 9">Belongs to the cytochrome P450 family.</text>
</comment>
<keyword evidence="5 9" id="KW-0560">Oxidoreductase</keyword>
<evidence type="ECO:0000256" key="1">
    <source>
        <dbReference type="ARBA" id="ARBA00001971"/>
    </source>
</evidence>
<sequence>MALLALGLANILLLGITSLLLYTLAHIIYNLYFHPLAHFPGPFFMRATRLGHAILLCRGTLPFDLLSLHRKYGPIVRIAPDELAFSDPRAWKDIMGYRGSNGQEEMGKYDKFYRPIKELMMDDDIVCADKEDHALLRRTMAHGFSDKSMREQQPIIQGYVDLLIKGLRENGDKGKKKVDVAAWYNFATFDIIGDLAFGEAFGCLEKGEYHPWVKAIFNVGRTGVIFQSVVHWPFLVRGLIRLAPKRIEEERREHIELTCGMLKRRMERAGERSDLVEGLLRKADEWGLTLEKLQANSALLIIGGSETTATMLSGVTYLLMANPEALKKLTAEVRGAFKDEEEINFATVSNLPYLLACLDEGLRMYPPVAGGLPRVVPRGGASIAGHYIPENTVVAVHQWSMYHNPEHFKNPESYHPERWLNDPEFANDHKDAFQPFHVGTRNCLGRNLAYIEMRIILARVLWNFDIKIDEESMDWMSKQRIFNFWDKGPLYAYLTPVSR</sequence>
<reference evidence="10" key="1">
    <citation type="journal article" date="2023" name="Mol. Phylogenet. Evol.">
        <title>Genome-scale phylogeny and comparative genomics of the fungal order Sordariales.</title>
        <authorList>
            <person name="Hensen N."/>
            <person name="Bonometti L."/>
            <person name="Westerberg I."/>
            <person name="Brannstrom I.O."/>
            <person name="Guillou S."/>
            <person name="Cros-Aarteil S."/>
            <person name="Calhoun S."/>
            <person name="Haridas S."/>
            <person name="Kuo A."/>
            <person name="Mondo S."/>
            <person name="Pangilinan J."/>
            <person name="Riley R."/>
            <person name="LaButti K."/>
            <person name="Andreopoulos B."/>
            <person name="Lipzen A."/>
            <person name="Chen C."/>
            <person name="Yan M."/>
            <person name="Daum C."/>
            <person name="Ng V."/>
            <person name="Clum A."/>
            <person name="Steindorff A."/>
            <person name="Ohm R.A."/>
            <person name="Martin F."/>
            <person name="Silar P."/>
            <person name="Natvig D.O."/>
            <person name="Lalanne C."/>
            <person name="Gautier V."/>
            <person name="Ament-Velasquez S.L."/>
            <person name="Kruys A."/>
            <person name="Hutchinson M.I."/>
            <person name="Powell A.J."/>
            <person name="Barry K."/>
            <person name="Miller A.N."/>
            <person name="Grigoriev I.V."/>
            <person name="Debuchy R."/>
            <person name="Gladieux P."/>
            <person name="Hiltunen Thoren M."/>
            <person name="Johannesson H."/>
        </authorList>
    </citation>
    <scope>NUCLEOTIDE SEQUENCE</scope>
    <source>
        <strain evidence="10">CBS 990.96</strain>
    </source>
</reference>
<evidence type="ECO:0000256" key="5">
    <source>
        <dbReference type="ARBA" id="ARBA00023002"/>
    </source>
</evidence>
<dbReference type="Proteomes" id="UP001301958">
    <property type="component" value="Unassembled WGS sequence"/>
</dbReference>
<evidence type="ECO:0000256" key="8">
    <source>
        <dbReference type="PIRSR" id="PIRSR602401-1"/>
    </source>
</evidence>